<evidence type="ECO:0000313" key="2">
    <source>
        <dbReference type="EMBL" id="KAB7789558.1"/>
    </source>
</evidence>
<evidence type="ECO:0000313" key="3">
    <source>
        <dbReference type="Proteomes" id="UP000441772"/>
    </source>
</evidence>
<organism evidence="2 3">
    <name type="scientific">Bifidobacterium leontopitheci</name>
    <dbReference type="NCBI Taxonomy" id="2650774"/>
    <lineage>
        <taxon>Bacteria</taxon>
        <taxon>Bacillati</taxon>
        <taxon>Actinomycetota</taxon>
        <taxon>Actinomycetes</taxon>
        <taxon>Bifidobacteriales</taxon>
        <taxon>Bifidobacteriaceae</taxon>
        <taxon>Bifidobacterium</taxon>
    </lineage>
</organism>
<evidence type="ECO:0000256" key="1">
    <source>
        <dbReference type="SAM" id="MobiDB-lite"/>
    </source>
</evidence>
<name>A0A6I1GND2_9BIFI</name>
<sequence>MDRAIQVVNMALAVQVTAEDANGRFHGEIPSSVRFYCPYCTRPVIARATGRQFDRKRARHIQRTVRPHFSHRSNDEWARLCDEYHAGNGAYDTDDLPLLMFLRRETITSRGTTSRFRIDIALRRRGLSSLLQEMPADESITVDGKPYRMRDLLAARRHTIPLSDPLHDLESRIQIPQQWQANVGMPQNSHGILFFSDTFGGNGGRRLPNHSALYCDCTYYLVMREARVAAARPWFDRMEQVGCISGAAHLGVYAVSIASDSKRKNSIDEWLAQYGYCLSDIDRNAQLMWPPSIRSWGVDEPLFRHSSPIYRFPYLSGNGPMPDTMVRRRLLPDDARTRDVGFIGFGSDPVITKESQSYCVFFKAQSSMPWSTVYLGPRYPEDLHPYDAAAEEGDVTPSENEPPDKQTSPQTSPQTPPPLPPYAPLPTGVDIALRRMERPQHPRPVDVPYSVIVAQYREGAC</sequence>
<feature type="compositionally biased region" description="Basic and acidic residues" evidence="1">
    <location>
        <begin position="432"/>
        <end position="444"/>
    </location>
</feature>
<feature type="compositionally biased region" description="Pro residues" evidence="1">
    <location>
        <begin position="414"/>
        <end position="424"/>
    </location>
</feature>
<feature type="region of interest" description="Disordered" evidence="1">
    <location>
        <begin position="391"/>
        <end position="446"/>
    </location>
</feature>
<proteinExistence type="predicted"/>
<dbReference type="Proteomes" id="UP000441772">
    <property type="component" value="Unassembled WGS sequence"/>
</dbReference>
<comment type="caution">
    <text evidence="2">The sequence shown here is derived from an EMBL/GenBank/DDBJ whole genome shotgun (WGS) entry which is preliminary data.</text>
</comment>
<protein>
    <submittedName>
        <fullName evidence="2">Uncharacterized protein</fullName>
    </submittedName>
</protein>
<dbReference type="RefSeq" id="WP_152235339.1">
    <property type="nucleotide sequence ID" value="NZ_JBHSKZ010000050.1"/>
</dbReference>
<keyword evidence="3" id="KW-1185">Reference proteome</keyword>
<dbReference type="EMBL" id="WBVT01000044">
    <property type="protein sequence ID" value="KAB7789558.1"/>
    <property type="molecule type" value="Genomic_DNA"/>
</dbReference>
<accession>A0A6I1GND2</accession>
<dbReference type="AlphaFoldDB" id="A0A6I1GND2"/>
<reference evidence="2 3" key="1">
    <citation type="submission" date="2019-09" db="EMBL/GenBank/DDBJ databases">
        <title>Characterization of the phylogenetic diversity of two novel species belonging to the genus Bifidobacterium: Bifidobacterium cebidarum sp. nov. and Bifidobacterium leontopitheci sp. nov.</title>
        <authorList>
            <person name="Lugli G.A."/>
            <person name="Duranti S."/>
            <person name="Milani C."/>
            <person name="Turroni F."/>
            <person name="Ventura M."/>
        </authorList>
    </citation>
    <scope>NUCLEOTIDE SEQUENCE [LARGE SCALE GENOMIC DNA]</scope>
    <source>
        <strain evidence="2 3">LMG 31471</strain>
    </source>
</reference>
<gene>
    <name evidence="2" type="ORF">F7D09_1931</name>
</gene>